<keyword evidence="3" id="KW-1185">Reference proteome</keyword>
<dbReference type="Proteomes" id="UP000054172">
    <property type="component" value="Unassembled WGS sequence"/>
</dbReference>
<dbReference type="Pfam" id="PF14129">
    <property type="entry name" value="DUF4296"/>
    <property type="match status" value="1"/>
</dbReference>
<evidence type="ECO:0000259" key="1">
    <source>
        <dbReference type="Pfam" id="PF14129"/>
    </source>
</evidence>
<dbReference type="PROSITE" id="PS51257">
    <property type="entry name" value="PROKAR_LIPOPROTEIN"/>
    <property type="match status" value="1"/>
</dbReference>
<sequence length="139" mass="15174">MKKAIHTLCPLLVFLGGIALSLYGCRPSGNIIPTAPFETIVYQALVANGIATEVDSISSAIAERRIDLYSGIYQAHGYTQAQMDSTLRYYGQHPEELDKILDHVVARIQEQMAKLNALDSVKTPSDSATLELISLPVLD</sequence>
<proteinExistence type="predicted"/>
<comment type="caution">
    <text evidence="2">The sequence shown here is derived from an EMBL/GenBank/DDBJ whole genome shotgun (WGS) entry which is preliminary data.</text>
</comment>
<dbReference type="InterPro" id="IPR025381">
    <property type="entry name" value="DUF4296"/>
</dbReference>
<gene>
    <name evidence="2" type="ORF">AL399_07420</name>
</gene>
<reference evidence="2" key="1">
    <citation type="submission" date="2015-08" db="EMBL/GenBank/DDBJ databases">
        <title>Candidatus Bacteriodes Periocalifornicus.</title>
        <authorList>
            <person name="McLean J.S."/>
            <person name="Kelley S."/>
        </authorList>
    </citation>
    <scope>NUCLEOTIDE SEQUENCE [LARGE SCALE GENOMIC DNA]</scope>
    <source>
        <strain evidence="2">12B</strain>
    </source>
</reference>
<organism evidence="2 3">
    <name type="scientific">Candidatus [Bacteroides] periocalifornicus</name>
    <dbReference type="NCBI Taxonomy" id="1702214"/>
    <lineage>
        <taxon>Bacteria</taxon>
        <taxon>Pseudomonadati</taxon>
        <taxon>Bacteroidota</taxon>
    </lineage>
</organism>
<evidence type="ECO:0000313" key="2">
    <source>
        <dbReference type="EMBL" id="KQM08421.1"/>
    </source>
</evidence>
<dbReference type="STRING" id="1702214.AL399_07420"/>
<name>A0A0Q4B3B2_9BACT</name>
<evidence type="ECO:0000313" key="3">
    <source>
        <dbReference type="Proteomes" id="UP000054172"/>
    </source>
</evidence>
<dbReference type="PATRIC" id="fig|1702214.3.peg.1081"/>
<dbReference type="EMBL" id="LIIK01000039">
    <property type="protein sequence ID" value="KQM08421.1"/>
    <property type="molecule type" value="Genomic_DNA"/>
</dbReference>
<dbReference type="AlphaFoldDB" id="A0A0Q4B3B2"/>
<accession>A0A0Q4B3B2</accession>
<protein>
    <recommendedName>
        <fullName evidence="1">DUF4296 domain-containing protein</fullName>
    </recommendedName>
</protein>
<feature type="domain" description="DUF4296" evidence="1">
    <location>
        <begin position="30"/>
        <end position="112"/>
    </location>
</feature>